<dbReference type="SUPFAM" id="SSF51905">
    <property type="entry name" value="FAD/NAD(P)-binding domain"/>
    <property type="match status" value="1"/>
</dbReference>
<name>A0A8G2CLU4_ACIRU</name>
<dbReference type="EMBL" id="FTNE01000015">
    <property type="protein sequence ID" value="SIR09797.1"/>
    <property type="molecule type" value="Genomic_DNA"/>
</dbReference>
<protein>
    <submittedName>
        <fullName evidence="3">Monoamine oxidase</fullName>
    </submittedName>
</protein>
<dbReference type="InterPro" id="IPR050703">
    <property type="entry name" value="Flavin_MAO"/>
</dbReference>
<evidence type="ECO:0000313" key="3">
    <source>
        <dbReference type="EMBL" id="SIR09797.1"/>
    </source>
</evidence>
<dbReference type="PANTHER" id="PTHR43563:SF14">
    <property type="entry name" value="AMINE OXIDASE"/>
    <property type="match status" value="1"/>
</dbReference>
<dbReference type="Proteomes" id="UP000186308">
    <property type="component" value="Unassembled WGS sequence"/>
</dbReference>
<dbReference type="AlphaFoldDB" id="A0A8G2CLU4"/>
<gene>
    <name evidence="3" type="ORF">SAMN05421828_11558</name>
</gene>
<evidence type="ECO:0000259" key="2">
    <source>
        <dbReference type="Pfam" id="PF01593"/>
    </source>
</evidence>
<organism evidence="3 4">
    <name type="scientific">Acidiphilium rubrum</name>
    <dbReference type="NCBI Taxonomy" id="526"/>
    <lineage>
        <taxon>Bacteria</taxon>
        <taxon>Pseudomonadati</taxon>
        <taxon>Pseudomonadota</taxon>
        <taxon>Alphaproteobacteria</taxon>
        <taxon>Acetobacterales</taxon>
        <taxon>Acidocellaceae</taxon>
        <taxon>Acidiphilium</taxon>
    </lineage>
</organism>
<comment type="similarity">
    <text evidence="1">Belongs to the flavin monoamine oxidase family.</text>
</comment>
<dbReference type="Gene3D" id="3.50.50.60">
    <property type="entry name" value="FAD/NAD(P)-binding domain"/>
    <property type="match status" value="2"/>
</dbReference>
<reference evidence="3 4" key="1">
    <citation type="submission" date="2017-01" db="EMBL/GenBank/DDBJ databases">
        <authorList>
            <person name="Varghese N."/>
            <person name="Submissions S."/>
        </authorList>
    </citation>
    <scope>NUCLEOTIDE SEQUENCE [LARGE SCALE GENOMIC DNA]</scope>
    <source>
        <strain evidence="3 4">ATCC 35905</strain>
    </source>
</reference>
<dbReference type="GO" id="GO:0016491">
    <property type="term" value="F:oxidoreductase activity"/>
    <property type="evidence" value="ECO:0007669"/>
    <property type="project" value="InterPro"/>
</dbReference>
<comment type="caution">
    <text evidence="3">The sequence shown here is derived from an EMBL/GenBank/DDBJ whole genome shotgun (WGS) entry which is preliminary data.</text>
</comment>
<dbReference type="SUPFAM" id="SSF54373">
    <property type="entry name" value="FAD-linked reductases, C-terminal domain"/>
    <property type="match status" value="1"/>
</dbReference>
<dbReference type="RefSeq" id="WP_051657311.1">
    <property type="nucleotide sequence ID" value="NZ_FTNE01000015.1"/>
</dbReference>
<dbReference type="InterPro" id="IPR002937">
    <property type="entry name" value="Amino_oxidase"/>
</dbReference>
<keyword evidence="4" id="KW-1185">Reference proteome</keyword>
<dbReference type="Pfam" id="PF01593">
    <property type="entry name" value="Amino_oxidase"/>
    <property type="match status" value="2"/>
</dbReference>
<accession>A0A8G2CLU4</accession>
<dbReference type="OrthoDB" id="9790035at2"/>
<evidence type="ECO:0000256" key="1">
    <source>
        <dbReference type="ARBA" id="ARBA00005995"/>
    </source>
</evidence>
<feature type="domain" description="Amine oxidase" evidence="2">
    <location>
        <begin position="107"/>
        <end position="352"/>
    </location>
</feature>
<sequence length="368" mass="38161">MHDLIIVGAGLAGLTLARHMASAGADILVLEARARIGGRVLSHITPHGTYDLGPAWIWPAMQPSIAAAITTAGLAIDAQDDRGGFLFQDRTGAVQRLPHGFEQDPPSMRIAGGIGALVRHTANALPPGTIRLGHTITALTATPGGVTLDCMTEAGPARFSAARIALAMPPRLIAALGFTPALPAATRQHLAGIPTWMAGHAKALALYDDAFWRRTGLSGAAISHVGPLAELHDASLPGVTDEAAIFGFFAWPATMRANRRAQLPALVTAQLATLFGPAAATPRHLIIQDWAEETFTATQSDHTGPAQHPHYAPTPLPAPWHNIALPCGSESAPDFGGYLEGALVAAAAVADRFVPGASGQVQASASFL</sequence>
<proteinExistence type="inferred from homology"/>
<evidence type="ECO:0000313" key="4">
    <source>
        <dbReference type="Proteomes" id="UP000186308"/>
    </source>
</evidence>
<feature type="domain" description="Amine oxidase" evidence="2">
    <location>
        <begin position="11"/>
        <end position="104"/>
    </location>
</feature>
<dbReference type="InterPro" id="IPR036188">
    <property type="entry name" value="FAD/NAD-bd_sf"/>
</dbReference>
<dbReference type="PANTHER" id="PTHR43563">
    <property type="entry name" value="AMINE OXIDASE"/>
    <property type="match status" value="1"/>
</dbReference>